<reference evidence="1 2" key="1">
    <citation type="journal article" date="2019" name="Sci. Rep.">
        <title>Orb-weaving spider Araneus ventricosus genome elucidates the spidroin gene catalogue.</title>
        <authorList>
            <person name="Kono N."/>
            <person name="Nakamura H."/>
            <person name="Ohtoshi R."/>
            <person name="Moran D.A.P."/>
            <person name="Shinohara A."/>
            <person name="Yoshida Y."/>
            <person name="Fujiwara M."/>
            <person name="Mori M."/>
            <person name="Tomita M."/>
            <person name="Arakawa K."/>
        </authorList>
    </citation>
    <scope>NUCLEOTIDE SEQUENCE [LARGE SCALE GENOMIC DNA]</scope>
</reference>
<name>A0A4Y2UUI3_ARAVE</name>
<sequence length="109" mass="12537">MFYNKDVKLVASKHNHFIPDFMLAYTSIYPKSIHVLQQGCQTCGPANITTLYQILCWHIPASTRKVSMFYNKGVKLVASKHNHFIPDFMLAYTSIYPRSLHVLQQGCQT</sequence>
<comment type="caution">
    <text evidence="1">The sequence shown here is derived from an EMBL/GenBank/DDBJ whole genome shotgun (WGS) entry which is preliminary data.</text>
</comment>
<protein>
    <submittedName>
        <fullName evidence="1">Uncharacterized protein</fullName>
    </submittedName>
</protein>
<evidence type="ECO:0000313" key="1">
    <source>
        <dbReference type="EMBL" id="GBO15862.1"/>
    </source>
</evidence>
<dbReference type="EMBL" id="BGPR01039810">
    <property type="protein sequence ID" value="GBO15862.1"/>
    <property type="molecule type" value="Genomic_DNA"/>
</dbReference>
<feature type="non-terminal residue" evidence="1">
    <location>
        <position position="109"/>
    </location>
</feature>
<keyword evidence="2" id="KW-1185">Reference proteome</keyword>
<proteinExistence type="predicted"/>
<dbReference type="Proteomes" id="UP000499080">
    <property type="component" value="Unassembled WGS sequence"/>
</dbReference>
<gene>
    <name evidence="1" type="ORF">AVEN_190099_1</name>
</gene>
<accession>A0A4Y2UUI3</accession>
<organism evidence="1 2">
    <name type="scientific">Araneus ventricosus</name>
    <name type="common">Orbweaver spider</name>
    <name type="synonym">Epeira ventricosa</name>
    <dbReference type="NCBI Taxonomy" id="182803"/>
    <lineage>
        <taxon>Eukaryota</taxon>
        <taxon>Metazoa</taxon>
        <taxon>Ecdysozoa</taxon>
        <taxon>Arthropoda</taxon>
        <taxon>Chelicerata</taxon>
        <taxon>Arachnida</taxon>
        <taxon>Araneae</taxon>
        <taxon>Araneomorphae</taxon>
        <taxon>Entelegynae</taxon>
        <taxon>Araneoidea</taxon>
        <taxon>Araneidae</taxon>
        <taxon>Araneus</taxon>
    </lineage>
</organism>
<dbReference type="AlphaFoldDB" id="A0A4Y2UUI3"/>
<evidence type="ECO:0000313" key="2">
    <source>
        <dbReference type="Proteomes" id="UP000499080"/>
    </source>
</evidence>